<reference evidence="1 2" key="1">
    <citation type="submission" date="2013-07" db="EMBL/GenBank/DDBJ databases">
        <title>Comparative Genomic and Metabolomic Analysis of Twelve Strains of Pseudoalteromonas luteoviolacea.</title>
        <authorList>
            <person name="Vynne N.G."/>
            <person name="Mansson M."/>
            <person name="Gram L."/>
        </authorList>
    </citation>
    <scope>NUCLEOTIDE SEQUENCE [LARGE SCALE GENOMIC DNA]</scope>
    <source>
        <strain evidence="1 2">CPMOR-1</strain>
    </source>
</reference>
<name>A0A162BHU9_9GAMM</name>
<accession>A0A162BHU9</accession>
<protein>
    <submittedName>
        <fullName evidence="1">Uncharacterized protein</fullName>
    </submittedName>
</protein>
<organism evidence="1 2">
    <name type="scientific">Pseudoalteromonas luteoviolacea CPMOR-1</name>
    <dbReference type="NCBI Taxonomy" id="1365248"/>
    <lineage>
        <taxon>Bacteria</taxon>
        <taxon>Pseudomonadati</taxon>
        <taxon>Pseudomonadota</taxon>
        <taxon>Gammaproteobacteria</taxon>
        <taxon>Alteromonadales</taxon>
        <taxon>Pseudoalteromonadaceae</taxon>
        <taxon>Pseudoalteromonas</taxon>
    </lineage>
</organism>
<evidence type="ECO:0000313" key="2">
    <source>
        <dbReference type="Proteomes" id="UP000076486"/>
    </source>
</evidence>
<sequence length="33" mass="3646">MSKGQQTLAFFFIAIAIMSEQFSPSAHLKLATM</sequence>
<dbReference type="EMBL" id="AUYC01000034">
    <property type="protein sequence ID" value="KZN62261.1"/>
    <property type="molecule type" value="Genomic_DNA"/>
</dbReference>
<evidence type="ECO:0000313" key="1">
    <source>
        <dbReference type="EMBL" id="KZN62261.1"/>
    </source>
</evidence>
<dbReference type="PATRIC" id="fig|1365248.3.peg.3061"/>
<comment type="caution">
    <text evidence="1">The sequence shown here is derived from an EMBL/GenBank/DDBJ whole genome shotgun (WGS) entry which is preliminary data.</text>
</comment>
<dbReference type="AlphaFoldDB" id="A0A162BHU9"/>
<proteinExistence type="predicted"/>
<gene>
    <name evidence="1" type="ORF">N473_19985</name>
</gene>
<dbReference type="Proteomes" id="UP000076486">
    <property type="component" value="Unassembled WGS sequence"/>
</dbReference>